<accession>A0AAJ6AGL7</accession>
<dbReference type="RefSeq" id="WP_110123002.1">
    <property type="nucleotide sequence ID" value="NZ_CP122561.1"/>
</dbReference>
<organism evidence="3 4">
    <name type="scientific">Auritidibacter ignavus</name>
    <dbReference type="NCBI Taxonomy" id="678932"/>
    <lineage>
        <taxon>Bacteria</taxon>
        <taxon>Bacillati</taxon>
        <taxon>Actinomycetota</taxon>
        <taxon>Actinomycetes</taxon>
        <taxon>Micrococcales</taxon>
        <taxon>Micrococcaceae</taxon>
        <taxon>Auritidibacter</taxon>
    </lineage>
</organism>
<reference evidence="3 4" key="1">
    <citation type="submission" date="2023-03" db="EMBL/GenBank/DDBJ databases">
        <title>Complete genome sequences of several Auritidibacter ignavus strains isolated from ear infections.</title>
        <authorList>
            <person name="Baehr T."/>
            <person name="Baumhoegger A.M."/>
        </authorList>
    </citation>
    <scope>NUCLEOTIDE SEQUENCE [LARGE SCALE GENOMIC DNA]</scope>
    <source>
        <strain evidence="3 4">BABAE-6</strain>
    </source>
</reference>
<feature type="domain" description="Putative oxidoreductase/dehydrogenase Rossmann-like" evidence="1">
    <location>
        <begin position="14"/>
        <end position="134"/>
    </location>
</feature>
<keyword evidence="4" id="KW-1185">Reference proteome</keyword>
<dbReference type="PANTHER" id="PTHR40459:SF1">
    <property type="entry name" value="CONSERVED HYPOTHETICAL ALANINE AND LEUCINE RICH PROTEIN"/>
    <property type="match status" value="1"/>
</dbReference>
<sequence length="306" mass="31308">MTVDEPASGISAGAPGRLGIGVISAGKVGAVLGAALRDLGHAITGVHAVSGASRTRAESLLPEVPILDIPDILRRSEMVLLAVPDDVLGELVAGLVTAGHVQTGHLMVHTSGRHGLAILEPIRSQGAIPMAIHPAMTFTGLSLDLARLHRTAFGITADPITLPIAQALVTELGGTPVVVPEQHRATYHAALSHASNHLVTLTAEAAQILESIGIEDTSAVLGQLMNASLDNALSSGDQALTGPVARGDVGTVADHVNALSVAADTHPELAEVLTSYRSLSLATARRAHARGAISTETFTALQQILG</sequence>
<name>A0AAJ6AGL7_9MICC</name>
<feature type="domain" description="DUF2520" evidence="2">
    <location>
        <begin position="152"/>
        <end position="281"/>
    </location>
</feature>
<evidence type="ECO:0000313" key="4">
    <source>
        <dbReference type="Proteomes" id="UP001224674"/>
    </source>
</evidence>
<evidence type="ECO:0000259" key="1">
    <source>
        <dbReference type="Pfam" id="PF10727"/>
    </source>
</evidence>
<dbReference type="InterPro" id="IPR018931">
    <property type="entry name" value="DUF2520"/>
</dbReference>
<dbReference type="EMBL" id="CP122566">
    <property type="protein sequence ID" value="WGH92377.1"/>
    <property type="molecule type" value="Genomic_DNA"/>
</dbReference>
<evidence type="ECO:0000313" key="3">
    <source>
        <dbReference type="EMBL" id="WGH92377.1"/>
    </source>
</evidence>
<gene>
    <name evidence="3" type="ORF">QDX21_08600</name>
</gene>
<evidence type="ECO:0000259" key="2">
    <source>
        <dbReference type="Pfam" id="PF10728"/>
    </source>
</evidence>
<dbReference type="InterPro" id="IPR036291">
    <property type="entry name" value="NAD(P)-bd_dom_sf"/>
</dbReference>
<dbReference type="AlphaFoldDB" id="A0AAJ6AGL7"/>
<dbReference type="Gene3D" id="1.10.1040.20">
    <property type="entry name" value="ProC-like, C-terminal domain"/>
    <property type="match status" value="1"/>
</dbReference>
<dbReference type="PANTHER" id="PTHR40459">
    <property type="entry name" value="CONSERVED HYPOTHETICAL ALANINE AND LEUCINE RICH PROTEIN"/>
    <property type="match status" value="1"/>
</dbReference>
<dbReference type="InterPro" id="IPR008927">
    <property type="entry name" value="6-PGluconate_DH-like_C_sf"/>
</dbReference>
<dbReference type="Proteomes" id="UP001224674">
    <property type="component" value="Chromosome"/>
</dbReference>
<dbReference type="InterPro" id="IPR037108">
    <property type="entry name" value="TM1727-like_C_sf"/>
</dbReference>
<dbReference type="Pfam" id="PF10727">
    <property type="entry name" value="Rossmann-like"/>
    <property type="match status" value="1"/>
</dbReference>
<dbReference type="Pfam" id="PF10728">
    <property type="entry name" value="DUF2520"/>
    <property type="match status" value="1"/>
</dbReference>
<dbReference type="InterPro" id="IPR019665">
    <property type="entry name" value="OxRdtase/DH_put_Rossmann_dom"/>
</dbReference>
<protein>
    <submittedName>
        <fullName evidence="3">DUF2520 domain-containing protein</fullName>
    </submittedName>
</protein>
<dbReference type="SUPFAM" id="SSF48179">
    <property type="entry name" value="6-phosphogluconate dehydrogenase C-terminal domain-like"/>
    <property type="match status" value="1"/>
</dbReference>
<dbReference type="Gene3D" id="3.40.50.720">
    <property type="entry name" value="NAD(P)-binding Rossmann-like Domain"/>
    <property type="match status" value="1"/>
</dbReference>
<proteinExistence type="predicted"/>
<dbReference type="SUPFAM" id="SSF51735">
    <property type="entry name" value="NAD(P)-binding Rossmann-fold domains"/>
    <property type="match status" value="1"/>
</dbReference>